<gene>
    <name evidence="1" type="ORF">HNQ69_000595</name>
</gene>
<keyword evidence="2" id="KW-1185">Reference proteome</keyword>
<reference evidence="1 2" key="1">
    <citation type="submission" date="2020-08" db="EMBL/GenBank/DDBJ databases">
        <title>Genomic Encyclopedia of Type Strains, Phase IV (KMG-IV): sequencing the most valuable type-strain genomes for metagenomic binning, comparative biology and taxonomic classification.</title>
        <authorList>
            <person name="Goeker M."/>
        </authorList>
    </citation>
    <scope>NUCLEOTIDE SEQUENCE [LARGE SCALE GENOMIC DNA]</scope>
    <source>
        <strain evidence="1 2">DSM 28538</strain>
    </source>
</reference>
<name>A0A840NPL7_9HYPH</name>
<dbReference type="EMBL" id="JACHIM010000002">
    <property type="protein sequence ID" value="MBB5073474.1"/>
    <property type="molecule type" value="Genomic_DNA"/>
</dbReference>
<evidence type="ECO:0000313" key="1">
    <source>
        <dbReference type="EMBL" id="MBB5073474.1"/>
    </source>
</evidence>
<accession>A0A840NPL7</accession>
<protein>
    <submittedName>
        <fullName evidence="1">Uncharacterized protein</fullName>
    </submittedName>
</protein>
<proteinExistence type="predicted"/>
<dbReference type="Proteomes" id="UP000561417">
    <property type="component" value="Unassembled WGS sequence"/>
</dbReference>
<organism evidence="1 2">
    <name type="scientific">Bartonella callosciuri</name>
    <dbReference type="NCBI Taxonomy" id="686223"/>
    <lineage>
        <taxon>Bacteria</taxon>
        <taxon>Pseudomonadati</taxon>
        <taxon>Pseudomonadota</taxon>
        <taxon>Alphaproteobacteria</taxon>
        <taxon>Hyphomicrobiales</taxon>
        <taxon>Bartonellaceae</taxon>
        <taxon>Bartonella</taxon>
    </lineage>
</organism>
<sequence>MNNVAFTMGRANARGALELDYWDYIPIVIGSLAFDNLDFNFLRSVFSSVKEKNPFLDLTIFYHIGVDVGLSTP</sequence>
<dbReference type="AlphaFoldDB" id="A0A840NPL7"/>
<comment type="caution">
    <text evidence="1">The sequence shown here is derived from an EMBL/GenBank/DDBJ whole genome shotgun (WGS) entry which is preliminary data.</text>
</comment>
<evidence type="ECO:0000313" key="2">
    <source>
        <dbReference type="Proteomes" id="UP000561417"/>
    </source>
</evidence>